<feature type="compositionally biased region" description="Basic and acidic residues" evidence="1">
    <location>
        <begin position="335"/>
        <end position="353"/>
    </location>
</feature>
<evidence type="ECO:0000313" key="2">
    <source>
        <dbReference type="EMBL" id="MPM33005.1"/>
    </source>
</evidence>
<protein>
    <submittedName>
        <fullName evidence="2">Uncharacterized protein</fullName>
    </submittedName>
</protein>
<gene>
    <name evidence="2" type="ORF">SDC9_79572</name>
</gene>
<accession>A0A644YWM5</accession>
<feature type="region of interest" description="Disordered" evidence="1">
    <location>
        <begin position="319"/>
        <end position="353"/>
    </location>
</feature>
<proteinExistence type="predicted"/>
<reference evidence="2" key="1">
    <citation type="submission" date="2019-08" db="EMBL/GenBank/DDBJ databases">
        <authorList>
            <person name="Kucharzyk K."/>
            <person name="Murdoch R.W."/>
            <person name="Higgins S."/>
            <person name="Loffler F."/>
        </authorList>
    </citation>
    <scope>NUCLEOTIDE SEQUENCE</scope>
</reference>
<dbReference type="EMBL" id="VSSQ01006528">
    <property type="protein sequence ID" value="MPM33005.1"/>
    <property type="molecule type" value="Genomic_DNA"/>
</dbReference>
<sequence>MVLAEALHLDVTDEHHLVVGRIEGSRQNLFGVLVEAREQLRTGPGDTSGRIPQAFPVRVLADTEQELPHGCLHSIRIVANRAIGGSFEGPAGFPLRIGHGFLSVRADGPILDGLPVRRHTDSAAIHRYTGAGSALESGTGESSSWLGQRIRNAVDPRRFRVGQDECGVRERAGRGVRARKLALHLEVGTRIGAGHLDPFLDVVRHVAHANIEHRRQADAEVGEVASQVPTLVVPDVVSGAFSRTVGDRRDDQLELTDQIAVDHLMGDRNAAIRLRRGAFDLDQLQALTDHELVHLGAARRRSTRHAGGRIRRRSRACCGHRGGRLAGTATATLGERPDSDDHDDQHHRSDRDPFAHAALAGRRSRRIRATGRPTSAVARLTSDGRLLAIAVARLSRTGRILSTRTRRVLPSRARWVLPSRAGRILGTRGVLAA</sequence>
<comment type="caution">
    <text evidence="2">The sequence shown here is derived from an EMBL/GenBank/DDBJ whole genome shotgun (WGS) entry which is preliminary data.</text>
</comment>
<organism evidence="2">
    <name type="scientific">bioreactor metagenome</name>
    <dbReference type="NCBI Taxonomy" id="1076179"/>
    <lineage>
        <taxon>unclassified sequences</taxon>
        <taxon>metagenomes</taxon>
        <taxon>ecological metagenomes</taxon>
    </lineage>
</organism>
<evidence type="ECO:0000256" key="1">
    <source>
        <dbReference type="SAM" id="MobiDB-lite"/>
    </source>
</evidence>
<name>A0A644YWM5_9ZZZZ</name>
<dbReference type="AlphaFoldDB" id="A0A644YWM5"/>